<dbReference type="InterPro" id="IPR036397">
    <property type="entry name" value="RNaseH_sf"/>
</dbReference>
<dbReference type="PANTHER" id="PTHR37984">
    <property type="entry name" value="PROTEIN CBG26694"/>
    <property type="match status" value="1"/>
</dbReference>
<dbReference type="EMBL" id="DF840873">
    <property type="protein sequence ID" value="GAT45171.1"/>
    <property type="molecule type" value="Genomic_DNA"/>
</dbReference>
<sequence length="588" mass="65761">MNMPKSGTLTKIVAAWDDLTGTCEAMAIEDASATTLARFFWTYIYCRYGCPRRVITDNGPEVKAGFEELMKRLRIPHVRVSGYNKHANGVVEQGHFTLREAIVRSCNGKLNDWPEKLPLAIFADRITVSRITGFSPYQLLHGTDPMLPFDLFEATFLVTGFKSGMTTTDLLTLRIRQLAKLNSDVDRAAAMLVKSRFRSKHQFEQKFKHRLIKRDYRPGELVLLHNVGIENQMSIKRKTGDRFLGPYEVVRKNAGGAYILSELDGSVFSMNPVAAFRLLPPDCNSETPHGHINDVGGALCSSSLTPSLALAQIPPRPFMFFVSEENMLDILESDDGHSYNPSHHTSDATLLSNTAVPGQEYRFDYDNDGDSYNGMVACTCFSDDDEPTAFYTSPPAAPLYMPLPVAPSASSPPPVAQLAEIPTTIEQASPRLLHLLHRRQHRVNVLPCAARYEIEEQFLAAPTMRSQLSGILRYNRLYNELPSNSPPGPTHSRDLRSVGMKLQTIDDLTGYWTVASIWSHDFWWARVELHEDEGPRRAVVRVNHLRVASRISYPHIVGTLVVEEVGRVVGGIKKGYKKICRGLGFGKV</sequence>
<organism evidence="3 4">
    <name type="scientific">Mycena chlorophos</name>
    <name type="common">Agaric fungus</name>
    <name type="synonym">Agaricus chlorophos</name>
    <dbReference type="NCBI Taxonomy" id="658473"/>
    <lineage>
        <taxon>Eukaryota</taxon>
        <taxon>Fungi</taxon>
        <taxon>Dikarya</taxon>
        <taxon>Basidiomycota</taxon>
        <taxon>Agaricomycotina</taxon>
        <taxon>Agaricomycetes</taxon>
        <taxon>Agaricomycetidae</taxon>
        <taxon>Agaricales</taxon>
        <taxon>Marasmiineae</taxon>
        <taxon>Mycenaceae</taxon>
        <taxon>Mycena</taxon>
    </lineage>
</organism>
<dbReference type="InterPro" id="IPR050951">
    <property type="entry name" value="Retrovirus_Pol_polyprotein"/>
</dbReference>
<dbReference type="Proteomes" id="UP000815677">
    <property type="component" value="Unassembled WGS sequence"/>
</dbReference>
<name>A0ABQ0L200_MYCCL</name>
<evidence type="ECO:0000313" key="4">
    <source>
        <dbReference type="Proteomes" id="UP000815677"/>
    </source>
</evidence>
<gene>
    <name evidence="3" type="ORF">MCHLO_02761</name>
</gene>
<protein>
    <recommendedName>
        <fullName evidence="2">Integrase catalytic domain-containing protein</fullName>
    </recommendedName>
</protein>
<evidence type="ECO:0000313" key="3">
    <source>
        <dbReference type="EMBL" id="GAT45171.1"/>
    </source>
</evidence>
<feature type="domain" description="Integrase catalytic" evidence="2">
    <location>
        <begin position="1"/>
        <end position="144"/>
    </location>
</feature>
<evidence type="ECO:0000256" key="1">
    <source>
        <dbReference type="ARBA" id="ARBA00022884"/>
    </source>
</evidence>
<keyword evidence="1" id="KW-0694">RNA-binding</keyword>
<dbReference type="PANTHER" id="PTHR37984:SF5">
    <property type="entry name" value="PROTEIN NYNRIN-LIKE"/>
    <property type="match status" value="1"/>
</dbReference>
<dbReference type="InterPro" id="IPR001584">
    <property type="entry name" value="Integrase_cat-core"/>
</dbReference>
<dbReference type="Gene3D" id="3.30.420.10">
    <property type="entry name" value="Ribonuclease H-like superfamily/Ribonuclease H"/>
    <property type="match status" value="1"/>
</dbReference>
<dbReference type="PROSITE" id="PS50994">
    <property type="entry name" value="INTEGRASE"/>
    <property type="match status" value="1"/>
</dbReference>
<proteinExistence type="predicted"/>
<evidence type="ECO:0000259" key="2">
    <source>
        <dbReference type="PROSITE" id="PS50994"/>
    </source>
</evidence>
<dbReference type="SUPFAM" id="SSF53098">
    <property type="entry name" value="Ribonuclease H-like"/>
    <property type="match status" value="1"/>
</dbReference>
<accession>A0ABQ0L200</accession>
<dbReference type="InterPro" id="IPR012337">
    <property type="entry name" value="RNaseH-like_sf"/>
</dbReference>
<reference evidence="3" key="1">
    <citation type="submission" date="2014-09" db="EMBL/GenBank/DDBJ databases">
        <title>Genome sequence of the luminous mushroom Mycena chlorophos for searching fungal bioluminescence genes.</title>
        <authorList>
            <person name="Tanaka Y."/>
            <person name="Kasuga D."/>
            <person name="Oba Y."/>
            <person name="Hase S."/>
            <person name="Sato K."/>
            <person name="Oba Y."/>
            <person name="Sakakibara Y."/>
        </authorList>
    </citation>
    <scope>NUCLEOTIDE SEQUENCE</scope>
</reference>
<keyword evidence="4" id="KW-1185">Reference proteome</keyword>